<dbReference type="InterPro" id="IPR018188">
    <property type="entry name" value="RNase_T2_His_AS_1"/>
</dbReference>
<dbReference type="EMBL" id="CM026422">
    <property type="protein sequence ID" value="KAG0589082.1"/>
    <property type="molecule type" value="Genomic_DNA"/>
</dbReference>
<dbReference type="FunFam" id="3.90.730.10:FF:000007">
    <property type="entry name" value="Ribonuclease T2"/>
    <property type="match status" value="1"/>
</dbReference>
<feature type="active site" evidence="8">
    <location>
        <position position="117"/>
    </location>
</feature>
<dbReference type="GO" id="GO:0005576">
    <property type="term" value="C:extracellular region"/>
    <property type="evidence" value="ECO:0007669"/>
    <property type="project" value="TreeGrafter"/>
</dbReference>
<accession>A0A8T0J1I9</accession>
<comment type="similarity">
    <text evidence="1 9">Belongs to the RNase T2 family.</text>
</comment>
<organism evidence="11 12">
    <name type="scientific">Ceratodon purpureus</name>
    <name type="common">Fire moss</name>
    <name type="synonym">Dicranum purpureum</name>
    <dbReference type="NCBI Taxonomy" id="3225"/>
    <lineage>
        <taxon>Eukaryota</taxon>
        <taxon>Viridiplantae</taxon>
        <taxon>Streptophyta</taxon>
        <taxon>Embryophyta</taxon>
        <taxon>Bryophyta</taxon>
        <taxon>Bryophytina</taxon>
        <taxon>Bryopsida</taxon>
        <taxon>Dicranidae</taxon>
        <taxon>Pseudoditrichales</taxon>
        <taxon>Ditrichaceae</taxon>
        <taxon>Ceratodon</taxon>
    </lineage>
</organism>
<dbReference type="CDD" id="cd01061">
    <property type="entry name" value="RNase_T2_euk"/>
    <property type="match status" value="1"/>
</dbReference>
<dbReference type="Gene3D" id="3.90.730.10">
    <property type="entry name" value="Ribonuclease T2-like"/>
    <property type="match status" value="1"/>
</dbReference>
<dbReference type="EMBL" id="CM026422">
    <property type="protein sequence ID" value="KAG0589081.1"/>
    <property type="molecule type" value="Genomic_DNA"/>
</dbReference>
<keyword evidence="5" id="KW-0378">Hydrolase</keyword>
<evidence type="ECO:0000313" key="11">
    <source>
        <dbReference type="EMBL" id="KAG0589082.1"/>
    </source>
</evidence>
<proteinExistence type="inferred from homology"/>
<keyword evidence="4" id="KW-0255">Endonuclease</keyword>
<dbReference type="PROSITE" id="PS00531">
    <property type="entry name" value="RNASE_T2_2"/>
    <property type="match status" value="1"/>
</dbReference>
<dbReference type="AlphaFoldDB" id="A0A8T0J1I9"/>
<keyword evidence="7" id="KW-0456">Lyase</keyword>
<evidence type="ECO:0000256" key="7">
    <source>
        <dbReference type="ARBA" id="ARBA00023239"/>
    </source>
</evidence>
<dbReference type="Pfam" id="PF00445">
    <property type="entry name" value="Ribonuclease_T2"/>
    <property type="match status" value="1"/>
</dbReference>
<evidence type="ECO:0000256" key="1">
    <source>
        <dbReference type="ARBA" id="ARBA00007469"/>
    </source>
</evidence>
<dbReference type="EMBL" id="CM026422">
    <property type="protein sequence ID" value="KAG0589083.1"/>
    <property type="molecule type" value="Genomic_DNA"/>
</dbReference>
<feature type="chain" id="PRO_5036274568" evidence="10">
    <location>
        <begin position="23"/>
        <end position="231"/>
    </location>
</feature>
<evidence type="ECO:0000256" key="9">
    <source>
        <dbReference type="RuleBase" id="RU004328"/>
    </source>
</evidence>
<evidence type="ECO:0000256" key="8">
    <source>
        <dbReference type="PIRSR" id="PIRSR633697-1"/>
    </source>
</evidence>
<dbReference type="SUPFAM" id="SSF55895">
    <property type="entry name" value="Ribonuclease Rh-like"/>
    <property type="match status" value="1"/>
</dbReference>
<dbReference type="Proteomes" id="UP000822688">
    <property type="component" value="Chromosome 2"/>
</dbReference>
<dbReference type="PANTHER" id="PTHR11240:SF75">
    <property type="entry name" value="RIBONUCLEASE 3"/>
    <property type="match status" value="1"/>
</dbReference>
<dbReference type="EMBL" id="CM026422">
    <property type="protein sequence ID" value="KAG0589079.1"/>
    <property type="molecule type" value="Genomic_DNA"/>
</dbReference>
<protein>
    <submittedName>
        <fullName evidence="11">Uncharacterized protein</fullName>
    </submittedName>
</protein>
<keyword evidence="12" id="KW-1185">Reference proteome</keyword>
<sequence length="231" mass="25297">MASKTVAALVVWSMICGAVVKAQDFDFFYFVQQWPGSYCDTRQGCCFPLSSSPKPVFGIHGLWPNFNDGSYPASCGNEPYNPQEVADVLQKMDDDWGSLACPSSDSQSFWNHEWSKHGTCSGLNQHDYFQSAINIYGNYDITGALAEAGIVPDGSQYQIEDIRKAIGSVLNGHLPGVDCNKDGQGNKQLYQVYICVATDGSTLIECPIFPNNECKGSVEFPIFDPSSKSVQ</sequence>
<evidence type="ECO:0000256" key="10">
    <source>
        <dbReference type="SAM" id="SignalP"/>
    </source>
</evidence>
<feature type="signal peptide" evidence="10">
    <location>
        <begin position="1"/>
        <end position="22"/>
    </location>
</feature>
<evidence type="ECO:0000256" key="3">
    <source>
        <dbReference type="ARBA" id="ARBA00022729"/>
    </source>
</evidence>
<dbReference type="EMBL" id="CM026422">
    <property type="protein sequence ID" value="KAG0589080.1"/>
    <property type="molecule type" value="Genomic_DNA"/>
</dbReference>
<dbReference type="InterPro" id="IPR001568">
    <property type="entry name" value="RNase_T2-like"/>
</dbReference>
<dbReference type="PROSITE" id="PS00530">
    <property type="entry name" value="RNASE_T2_1"/>
    <property type="match status" value="1"/>
</dbReference>
<dbReference type="InterPro" id="IPR036430">
    <property type="entry name" value="RNase_T2-like_sf"/>
</dbReference>
<dbReference type="InterPro" id="IPR033130">
    <property type="entry name" value="RNase_T2_His_AS_2"/>
</dbReference>
<evidence type="ECO:0000313" key="12">
    <source>
        <dbReference type="Proteomes" id="UP000822688"/>
    </source>
</evidence>
<dbReference type="GO" id="GO:0006401">
    <property type="term" value="P:RNA catabolic process"/>
    <property type="evidence" value="ECO:0007669"/>
    <property type="project" value="TreeGrafter"/>
</dbReference>
<reference evidence="11" key="1">
    <citation type="submission" date="2020-06" db="EMBL/GenBank/DDBJ databases">
        <title>WGS assembly of Ceratodon purpureus strain R40.</title>
        <authorList>
            <person name="Carey S.B."/>
            <person name="Jenkins J."/>
            <person name="Shu S."/>
            <person name="Lovell J.T."/>
            <person name="Sreedasyam A."/>
            <person name="Maumus F."/>
            <person name="Tiley G.P."/>
            <person name="Fernandez-Pozo N."/>
            <person name="Barry K."/>
            <person name="Chen C."/>
            <person name="Wang M."/>
            <person name="Lipzen A."/>
            <person name="Daum C."/>
            <person name="Saski C.A."/>
            <person name="Payton A.C."/>
            <person name="Mcbreen J.C."/>
            <person name="Conrad R.E."/>
            <person name="Kollar L.M."/>
            <person name="Olsson S."/>
            <person name="Huttunen S."/>
            <person name="Landis J.B."/>
            <person name="Wickett N.J."/>
            <person name="Johnson M.G."/>
            <person name="Rensing S.A."/>
            <person name="Grimwood J."/>
            <person name="Schmutz J."/>
            <person name="Mcdaniel S.F."/>
        </authorList>
    </citation>
    <scope>NUCLEOTIDE SEQUENCE</scope>
    <source>
        <strain evidence="11">R40</strain>
    </source>
</reference>
<comment type="caution">
    <text evidence="11">The sequence shown here is derived from an EMBL/GenBank/DDBJ whole genome shotgun (WGS) entry which is preliminary data.</text>
</comment>
<feature type="active site" evidence="8">
    <location>
        <position position="60"/>
    </location>
</feature>
<keyword evidence="3 10" id="KW-0732">Signal</keyword>
<dbReference type="PANTHER" id="PTHR11240">
    <property type="entry name" value="RIBONUCLEASE T2"/>
    <property type="match status" value="1"/>
</dbReference>
<dbReference type="GO" id="GO:0033897">
    <property type="term" value="F:ribonuclease T2 activity"/>
    <property type="evidence" value="ECO:0007669"/>
    <property type="project" value="InterPro"/>
</dbReference>
<evidence type="ECO:0000256" key="4">
    <source>
        <dbReference type="ARBA" id="ARBA00022759"/>
    </source>
</evidence>
<evidence type="ECO:0000256" key="6">
    <source>
        <dbReference type="ARBA" id="ARBA00023157"/>
    </source>
</evidence>
<evidence type="ECO:0000256" key="2">
    <source>
        <dbReference type="ARBA" id="ARBA00022722"/>
    </source>
</evidence>
<dbReference type="InterPro" id="IPR033697">
    <property type="entry name" value="Ribonuclease_T2_eukaryotic"/>
</dbReference>
<dbReference type="OrthoDB" id="435754at2759"/>
<name>A0A8T0J1I9_CERPU</name>
<evidence type="ECO:0000256" key="5">
    <source>
        <dbReference type="ARBA" id="ARBA00022801"/>
    </source>
</evidence>
<dbReference type="GO" id="GO:0003723">
    <property type="term" value="F:RNA binding"/>
    <property type="evidence" value="ECO:0007669"/>
    <property type="project" value="InterPro"/>
</dbReference>
<feature type="active site" evidence="8">
    <location>
        <position position="113"/>
    </location>
</feature>
<dbReference type="GO" id="GO:0016787">
    <property type="term" value="F:hydrolase activity"/>
    <property type="evidence" value="ECO:0007669"/>
    <property type="project" value="UniProtKB-KW"/>
</dbReference>
<keyword evidence="2" id="KW-0540">Nuclease</keyword>
<gene>
    <name evidence="11" type="ORF">KC19_2G290200</name>
</gene>
<keyword evidence="6" id="KW-1015">Disulfide bond</keyword>